<organism evidence="1 2">
    <name type="scientific">Elysia crispata</name>
    <name type="common">lettuce slug</name>
    <dbReference type="NCBI Taxonomy" id="231223"/>
    <lineage>
        <taxon>Eukaryota</taxon>
        <taxon>Metazoa</taxon>
        <taxon>Spiralia</taxon>
        <taxon>Lophotrochozoa</taxon>
        <taxon>Mollusca</taxon>
        <taxon>Gastropoda</taxon>
        <taxon>Heterobranchia</taxon>
        <taxon>Euthyneura</taxon>
        <taxon>Panpulmonata</taxon>
        <taxon>Sacoglossa</taxon>
        <taxon>Placobranchoidea</taxon>
        <taxon>Plakobranchidae</taxon>
        <taxon>Elysia</taxon>
    </lineage>
</organism>
<dbReference type="Proteomes" id="UP001283361">
    <property type="component" value="Unassembled WGS sequence"/>
</dbReference>
<reference evidence="1" key="1">
    <citation type="journal article" date="2023" name="G3 (Bethesda)">
        <title>A reference genome for the long-term kleptoplast-retaining sea slug Elysia crispata morphotype clarki.</title>
        <authorList>
            <person name="Eastman K.E."/>
            <person name="Pendleton A.L."/>
            <person name="Shaikh M.A."/>
            <person name="Suttiyut T."/>
            <person name="Ogas R."/>
            <person name="Tomko P."/>
            <person name="Gavelis G."/>
            <person name="Widhalm J.R."/>
            <person name="Wisecaver J.H."/>
        </authorList>
    </citation>
    <scope>NUCLEOTIDE SEQUENCE</scope>
    <source>
        <strain evidence="1">ECLA1</strain>
    </source>
</reference>
<sequence>MQKRGGEKREREVGMGSSHSLHVRLDQVSRPPVLDIAYLHTVFHNHLSKPFSSQFHALHGLKKLSRGETFGDQLDCADTVQVELGSSVLALLVVVVVEVVVTVGGDVVRSYKDSSAHIAELEISLHCWEVERDMGSVLGTQSACTGP</sequence>
<evidence type="ECO:0000313" key="1">
    <source>
        <dbReference type="EMBL" id="KAK3690711.1"/>
    </source>
</evidence>
<dbReference type="EMBL" id="JAWDGP010008107">
    <property type="protein sequence ID" value="KAK3690711.1"/>
    <property type="molecule type" value="Genomic_DNA"/>
</dbReference>
<accession>A0AAE0XDJ6</accession>
<dbReference type="AlphaFoldDB" id="A0AAE0XDJ6"/>
<keyword evidence="2" id="KW-1185">Reference proteome</keyword>
<proteinExistence type="predicted"/>
<name>A0AAE0XDJ6_9GAST</name>
<evidence type="ECO:0000313" key="2">
    <source>
        <dbReference type="Proteomes" id="UP001283361"/>
    </source>
</evidence>
<comment type="caution">
    <text evidence="1">The sequence shown here is derived from an EMBL/GenBank/DDBJ whole genome shotgun (WGS) entry which is preliminary data.</text>
</comment>
<protein>
    <submittedName>
        <fullName evidence="1">Uncharacterized protein</fullName>
    </submittedName>
</protein>
<gene>
    <name evidence="1" type="ORF">RRG08_061151</name>
</gene>